<dbReference type="VEuPathDB" id="MicrosporidiaDB:H312_02680"/>
<gene>
    <name evidence="1" type="ORF">H312_02680</name>
</gene>
<organism evidence="1 2">
    <name type="scientific">Anncaliia algerae PRA339</name>
    <dbReference type="NCBI Taxonomy" id="1288291"/>
    <lineage>
        <taxon>Eukaryota</taxon>
        <taxon>Fungi</taxon>
        <taxon>Fungi incertae sedis</taxon>
        <taxon>Microsporidia</taxon>
        <taxon>Tubulinosematoidea</taxon>
        <taxon>Tubulinosematidae</taxon>
        <taxon>Anncaliia</taxon>
    </lineage>
</organism>
<accession>A0A059EYD0</accession>
<dbReference type="Gene3D" id="1.10.8.60">
    <property type="match status" value="1"/>
</dbReference>
<dbReference type="SUPFAM" id="SSF48019">
    <property type="entry name" value="post-AAA+ oligomerization domain-like"/>
    <property type="match status" value="1"/>
</dbReference>
<evidence type="ECO:0000313" key="1">
    <source>
        <dbReference type="EMBL" id="KCZ79925.1"/>
    </source>
</evidence>
<dbReference type="HOGENOM" id="CLU_1786419_0_0_1"/>
<reference evidence="2" key="1">
    <citation type="submission" date="2013-02" db="EMBL/GenBank/DDBJ databases">
        <authorList>
            <consortium name="The Broad Institute Genome Sequencing Platform"/>
            <person name="Cuomo C."/>
            <person name="Becnel J."/>
            <person name="Sanscrainte N."/>
            <person name="Walker B."/>
            <person name="Young S.K."/>
            <person name="Zeng Q."/>
            <person name="Gargeya S."/>
            <person name="Fitzgerald M."/>
            <person name="Haas B."/>
            <person name="Abouelleil A."/>
            <person name="Alvarado L."/>
            <person name="Arachchi H.M."/>
            <person name="Berlin A.M."/>
            <person name="Chapman S.B."/>
            <person name="Dewar J."/>
            <person name="Goldberg J."/>
            <person name="Griggs A."/>
            <person name="Gujja S."/>
            <person name="Hansen M."/>
            <person name="Howarth C."/>
            <person name="Imamovic A."/>
            <person name="Larimer J."/>
            <person name="McCowan C."/>
            <person name="Murphy C."/>
            <person name="Neiman D."/>
            <person name="Pearson M."/>
            <person name="Priest M."/>
            <person name="Roberts A."/>
            <person name="Saif S."/>
            <person name="Shea T."/>
            <person name="Sisk P."/>
            <person name="Sykes S."/>
            <person name="Wortman J."/>
            <person name="Nusbaum C."/>
            <person name="Birren B."/>
        </authorList>
    </citation>
    <scope>NUCLEOTIDE SEQUENCE [LARGE SCALE GENOMIC DNA]</scope>
    <source>
        <strain evidence="2">PRA339</strain>
    </source>
</reference>
<name>A0A059EYD0_9MICR</name>
<sequence length="145" mass="16750">MVIRTRIYLSTKGDHTKIKLQNSLNINVNDLVNLCNNDLRKAINAMQSIAPLKEYDMNMIFGQINEEELVLFFTDKNFASKFMRMNYCIINFINQLSDVLFSYGDESCVSEFLIVLSDVEEKAALGCNDEILLSYLVTKRIEIFK</sequence>
<proteinExistence type="predicted"/>
<protein>
    <submittedName>
        <fullName evidence="1">Uncharacterized protein</fullName>
    </submittedName>
</protein>
<dbReference type="GO" id="GO:0003677">
    <property type="term" value="F:DNA binding"/>
    <property type="evidence" value="ECO:0007669"/>
    <property type="project" value="InterPro"/>
</dbReference>
<dbReference type="AlphaFoldDB" id="A0A059EYD0"/>
<dbReference type="OrthoDB" id="4199794at2759"/>
<reference evidence="1 2" key="2">
    <citation type="submission" date="2014-03" db="EMBL/GenBank/DDBJ databases">
        <title>The Genome Sequence of Anncaliia algerae insect isolate PRA339.</title>
        <authorList>
            <consortium name="The Broad Institute Genome Sequencing Platform"/>
            <consortium name="The Broad Institute Genome Sequencing Center for Infectious Disease"/>
            <person name="Cuomo C."/>
            <person name="Becnel J."/>
            <person name="Sanscrainte N."/>
            <person name="Walker B."/>
            <person name="Young S.K."/>
            <person name="Zeng Q."/>
            <person name="Gargeya S."/>
            <person name="Fitzgerald M."/>
            <person name="Haas B."/>
            <person name="Abouelleil A."/>
            <person name="Alvarado L."/>
            <person name="Arachchi H.M."/>
            <person name="Berlin A.M."/>
            <person name="Chapman S.B."/>
            <person name="Dewar J."/>
            <person name="Goldberg J."/>
            <person name="Griggs A."/>
            <person name="Gujja S."/>
            <person name="Hansen M."/>
            <person name="Howarth C."/>
            <person name="Imamovic A."/>
            <person name="Larimer J."/>
            <person name="McCowan C."/>
            <person name="Murphy C."/>
            <person name="Neiman D."/>
            <person name="Pearson M."/>
            <person name="Priest M."/>
            <person name="Roberts A."/>
            <person name="Saif S."/>
            <person name="Shea T."/>
            <person name="Sisk P."/>
            <person name="Sykes S."/>
            <person name="Wortman J."/>
            <person name="Nusbaum C."/>
            <person name="Birren B."/>
        </authorList>
    </citation>
    <scope>NUCLEOTIDE SEQUENCE [LARGE SCALE GENOMIC DNA]</scope>
    <source>
        <strain evidence="1 2">PRA339</strain>
    </source>
</reference>
<dbReference type="Proteomes" id="UP000030655">
    <property type="component" value="Unassembled WGS sequence"/>
</dbReference>
<keyword evidence="2" id="KW-1185">Reference proteome</keyword>
<dbReference type="EMBL" id="KK365218">
    <property type="protein sequence ID" value="KCZ79925.1"/>
    <property type="molecule type" value="Genomic_DNA"/>
</dbReference>
<dbReference type="GO" id="GO:0006260">
    <property type="term" value="P:DNA replication"/>
    <property type="evidence" value="ECO:0007669"/>
    <property type="project" value="InterPro"/>
</dbReference>
<dbReference type="InterPro" id="IPR008921">
    <property type="entry name" value="DNA_pol3_clamp-load_cplx_C"/>
</dbReference>
<evidence type="ECO:0000313" key="2">
    <source>
        <dbReference type="Proteomes" id="UP000030655"/>
    </source>
</evidence>